<evidence type="ECO:0000313" key="1">
    <source>
        <dbReference type="EMBL" id="OZG54071.1"/>
    </source>
</evidence>
<organism evidence="1 2">
    <name type="scientific">Alloscardovia macacae</name>
    <dbReference type="NCBI Taxonomy" id="1160091"/>
    <lineage>
        <taxon>Bacteria</taxon>
        <taxon>Bacillati</taxon>
        <taxon>Actinomycetota</taxon>
        <taxon>Actinomycetes</taxon>
        <taxon>Bifidobacteriales</taxon>
        <taxon>Bifidobacteriaceae</taxon>
        <taxon>Alloscardovia</taxon>
    </lineage>
</organism>
<dbReference type="EMBL" id="MWWT01000006">
    <property type="protein sequence ID" value="OZG54071.1"/>
    <property type="molecule type" value="Genomic_DNA"/>
</dbReference>
<sequence>MYAETIDAVRRRLADTEKVFAAVLGAWNHMSPEAPRN</sequence>
<gene>
    <name evidence="1" type="ORF">ALMA_1035</name>
</gene>
<dbReference type="AlphaFoldDB" id="A0A261F4P7"/>
<reference evidence="1 2" key="1">
    <citation type="journal article" date="2017" name="BMC Genomics">
        <title>Comparative genomic and phylogenomic analyses of the Bifidobacteriaceae family.</title>
        <authorList>
            <person name="Lugli G.A."/>
            <person name="Milani C."/>
            <person name="Turroni F."/>
            <person name="Duranti S."/>
            <person name="Mancabelli L."/>
            <person name="Mangifesta M."/>
            <person name="Ferrario C."/>
            <person name="Modesto M."/>
            <person name="Mattarelli P."/>
            <person name="Jiri K."/>
            <person name="van Sinderen D."/>
            <person name="Ventura M."/>
        </authorList>
    </citation>
    <scope>NUCLEOTIDE SEQUENCE [LARGE SCALE GENOMIC DNA]</scope>
    <source>
        <strain evidence="1 2">DSM 24762</strain>
    </source>
</reference>
<proteinExistence type="predicted"/>
<keyword evidence="2" id="KW-1185">Reference proteome</keyword>
<comment type="caution">
    <text evidence="1">The sequence shown here is derived from an EMBL/GenBank/DDBJ whole genome shotgun (WGS) entry which is preliminary data.</text>
</comment>
<protein>
    <submittedName>
        <fullName evidence="1">Uncharacterized protein</fullName>
    </submittedName>
</protein>
<evidence type="ECO:0000313" key="2">
    <source>
        <dbReference type="Proteomes" id="UP000243657"/>
    </source>
</evidence>
<dbReference type="Proteomes" id="UP000243657">
    <property type="component" value="Unassembled WGS sequence"/>
</dbReference>
<name>A0A261F4P7_9BIFI</name>
<accession>A0A261F4P7</accession>